<evidence type="ECO:0000313" key="2">
    <source>
        <dbReference type="Proteomes" id="UP001596435"/>
    </source>
</evidence>
<reference evidence="2" key="1">
    <citation type="journal article" date="2019" name="Int. J. Syst. Evol. Microbiol.">
        <title>The Global Catalogue of Microorganisms (GCM) 10K type strain sequencing project: providing services to taxonomists for standard genome sequencing and annotation.</title>
        <authorList>
            <consortium name="The Broad Institute Genomics Platform"/>
            <consortium name="The Broad Institute Genome Sequencing Center for Infectious Disease"/>
            <person name="Wu L."/>
            <person name="Ma J."/>
        </authorList>
    </citation>
    <scope>NUCLEOTIDE SEQUENCE [LARGE SCALE GENOMIC DNA]</scope>
    <source>
        <strain evidence="2">CGMCC 1.12859</strain>
    </source>
</reference>
<organism evidence="1 2">
    <name type="scientific">Kitasatospora paranensis</name>
    <dbReference type="NCBI Taxonomy" id="258053"/>
    <lineage>
        <taxon>Bacteria</taxon>
        <taxon>Bacillati</taxon>
        <taxon>Actinomycetota</taxon>
        <taxon>Actinomycetes</taxon>
        <taxon>Kitasatosporales</taxon>
        <taxon>Streptomycetaceae</taxon>
        <taxon>Kitasatospora</taxon>
    </lineage>
</organism>
<accession>A0ABW2FPI6</accession>
<dbReference type="EMBL" id="JBHTAJ010000009">
    <property type="protein sequence ID" value="MFC7179165.1"/>
    <property type="molecule type" value="Genomic_DNA"/>
</dbReference>
<sequence>MSELLDLVRQGDTAGAAALAADLTPEQRRAELPGLRARRKELRDSWTGRGDAWTALLVAGTACHTAPSAAADWLGSRVFEDFGGWKHPALLEAVERQSAEWRTTVLDRLAQRRAPGWGWSEHFRLLEHLVRTLDCPVPTADPFVVQWQRDRAFPQFDGGRPVGPDLYVRLAADPFTPVLAPRLFEVAEIGSDLDGPWSAPEEGRWPAVLARLAADGVLDRTDLLDRCLARLLRGGRPADQRVFLLVLRALAPDRDEYAARVRTLVGLLDGHSTVAGHAQQVLAALDTAGRLAPEVPAEVSATVLFRPEKKLVRAQLGWLDRAARTSPERAGPVVLAAAGAFGHADRGLQEQALKVIARHLAAAGPAVLPALREAAEQLDPAHHGRAAELFGAEVRTEEHGELLPPVPQPRPVPPPVATPAELAEELGAVVAGQDDVVAFERVLDGLVRHAWSDRQALAEALAPVLRVASWHRLHLVAEAAAGLMTPARAHAVAHGKEGGLRGYHGATGFDAQLASRIEEVVRRLAARPVPYLLATPTLATGALDAGVLVDRLAGYERLGVAAGPVDLAQAMLRVAPGADPAAVAAAGLLESPEGERLARWLRTGGLPRPVSVLLEPSTARPLGRRLSALRRMVEQPAAAGIEGFPRDTAQLLGPPALHGGPAPWWEPEPVPHWAAVLPHHREEVAARLLRQVAAVADLDSRGAARVLPYLAEADGPAGLAMHLAVVYGLGARHPEDRTAAVDALLVLAARGDLDGALLGREAAELVLLGAVKPNRLAAALRAAADTGAYGTVWSVLAAALPRLLGEAPPRAAGELLALGVDCAGRSAARGPIAEVTAVAGRGGTARTAREAKALAAVLAG</sequence>
<dbReference type="RefSeq" id="WP_380230630.1">
    <property type="nucleotide sequence ID" value="NZ_JBHSVH010000002.1"/>
</dbReference>
<keyword evidence="2" id="KW-1185">Reference proteome</keyword>
<name>A0ABW2FPI6_9ACTN</name>
<dbReference type="Proteomes" id="UP001596435">
    <property type="component" value="Unassembled WGS sequence"/>
</dbReference>
<evidence type="ECO:0000313" key="1">
    <source>
        <dbReference type="EMBL" id="MFC7179165.1"/>
    </source>
</evidence>
<proteinExistence type="predicted"/>
<comment type="caution">
    <text evidence="1">The sequence shown here is derived from an EMBL/GenBank/DDBJ whole genome shotgun (WGS) entry which is preliminary data.</text>
</comment>
<protein>
    <submittedName>
        <fullName evidence="1">DUF6493 family protein</fullName>
    </submittedName>
</protein>
<gene>
    <name evidence="1" type="ORF">ACFQMG_06265</name>
</gene>